<name>A0ABT6NV97_9BACT</name>
<dbReference type="Proteomes" id="UP001160301">
    <property type="component" value="Unassembled WGS sequence"/>
</dbReference>
<gene>
    <name evidence="1" type="ORF">QHF89_22410</name>
</gene>
<comment type="caution">
    <text evidence="1">The sequence shown here is derived from an EMBL/GenBank/DDBJ whole genome shotgun (WGS) entry which is preliminary data.</text>
</comment>
<accession>A0ABT6NV97</accession>
<dbReference type="EMBL" id="JARZHI010000019">
    <property type="protein sequence ID" value="MDI1432266.1"/>
    <property type="molecule type" value="Genomic_DNA"/>
</dbReference>
<sequence length="183" mass="20910">MYASLIEHVGTGKMIRLDRRLSGEPSLHGYLLGLGPELGLIHCFDDFEPDGYTLFRLEDVLAHERGAHEEHWDRMLVGEGLLGGLRLPFEVDLRGFSAALRSIQAHHADVIIECEDEGDDDGDFYLGRLLEVGEENVLLHYVDALGRWDESPTMIPGERITKVQFDTPYLRRFMRYTARFPTH</sequence>
<evidence type="ECO:0008006" key="3">
    <source>
        <dbReference type="Google" id="ProtNLM"/>
    </source>
</evidence>
<evidence type="ECO:0000313" key="2">
    <source>
        <dbReference type="Proteomes" id="UP001160301"/>
    </source>
</evidence>
<protein>
    <recommendedName>
        <fullName evidence="3">DUF1851 domain-containing protein</fullName>
    </recommendedName>
</protein>
<keyword evidence="2" id="KW-1185">Reference proteome</keyword>
<dbReference type="RefSeq" id="WP_136968040.1">
    <property type="nucleotide sequence ID" value="NZ_JARZHI010000019.1"/>
</dbReference>
<proteinExistence type="predicted"/>
<organism evidence="1 2">
    <name type="scientific">Polyangium sorediatum</name>
    <dbReference type="NCBI Taxonomy" id="889274"/>
    <lineage>
        <taxon>Bacteria</taxon>
        <taxon>Pseudomonadati</taxon>
        <taxon>Myxococcota</taxon>
        <taxon>Polyangia</taxon>
        <taxon>Polyangiales</taxon>
        <taxon>Polyangiaceae</taxon>
        <taxon>Polyangium</taxon>
    </lineage>
</organism>
<reference evidence="1 2" key="1">
    <citation type="submission" date="2023-04" db="EMBL/GenBank/DDBJ databases">
        <title>The genome sequence of Polyangium sorediatum DSM14670.</title>
        <authorList>
            <person name="Zhang X."/>
        </authorList>
    </citation>
    <scope>NUCLEOTIDE SEQUENCE [LARGE SCALE GENOMIC DNA]</scope>
    <source>
        <strain evidence="1 2">DSM 14670</strain>
    </source>
</reference>
<evidence type="ECO:0000313" key="1">
    <source>
        <dbReference type="EMBL" id="MDI1432266.1"/>
    </source>
</evidence>